<keyword evidence="7" id="KW-0645">Protease</keyword>
<dbReference type="PANTHER" id="PTHR43390">
    <property type="entry name" value="SIGNAL PEPTIDASE I"/>
    <property type="match status" value="1"/>
</dbReference>
<comment type="subcellular location">
    <subcellularLocation>
        <location evidence="7">Membrane</location>
        <topology evidence="7">Single-pass type II membrane protein</topology>
    </subcellularLocation>
</comment>
<dbReference type="InterPro" id="IPR019757">
    <property type="entry name" value="Pept_S26A_signal_pept_1_Lys-AS"/>
</dbReference>
<dbReference type="GO" id="GO:0006465">
    <property type="term" value="P:signal peptide processing"/>
    <property type="evidence" value="ECO:0007669"/>
    <property type="project" value="InterPro"/>
</dbReference>
<feature type="domain" description="Peptidase S26" evidence="8">
    <location>
        <begin position="19"/>
        <end position="223"/>
    </location>
</feature>
<keyword evidence="7" id="KW-0812">Transmembrane</keyword>
<dbReference type="CDD" id="cd06530">
    <property type="entry name" value="S26_SPase_I"/>
    <property type="match status" value="1"/>
</dbReference>
<dbReference type="NCBIfam" id="TIGR02227">
    <property type="entry name" value="sigpep_I_bact"/>
    <property type="match status" value="1"/>
</dbReference>
<organism evidence="9">
    <name type="scientific">uncultured Aquificaceae bacterium</name>
    <dbReference type="NCBI Taxonomy" id="374108"/>
    <lineage>
        <taxon>Bacteria</taxon>
        <taxon>Pseudomonadati</taxon>
        <taxon>Aquificota</taxon>
        <taxon>Aquificia</taxon>
        <taxon>Aquificales</taxon>
        <taxon>Aquificaceae</taxon>
        <taxon>environmental samples</taxon>
    </lineage>
</organism>
<feature type="transmembrane region" description="Helical" evidence="7">
    <location>
        <begin position="21"/>
        <end position="43"/>
    </location>
</feature>
<feature type="active site" evidence="6">
    <location>
        <position position="49"/>
    </location>
</feature>
<comment type="similarity">
    <text evidence="2 7">Belongs to the peptidase S26 family.</text>
</comment>
<dbReference type="GO" id="GO:0004252">
    <property type="term" value="F:serine-type endopeptidase activity"/>
    <property type="evidence" value="ECO:0007669"/>
    <property type="project" value="InterPro"/>
</dbReference>
<dbReference type="PRINTS" id="PR00727">
    <property type="entry name" value="LEADERPTASE"/>
</dbReference>
<dbReference type="EMBL" id="LC145094">
    <property type="protein sequence ID" value="BAU79751.1"/>
    <property type="molecule type" value="Genomic_DNA"/>
</dbReference>
<evidence type="ECO:0000256" key="4">
    <source>
        <dbReference type="ARBA" id="ARBA00019232"/>
    </source>
</evidence>
<dbReference type="PROSITE" id="PS00761">
    <property type="entry name" value="SPASE_I_3"/>
    <property type="match status" value="1"/>
</dbReference>
<evidence type="ECO:0000256" key="5">
    <source>
        <dbReference type="ARBA" id="ARBA00022801"/>
    </source>
</evidence>
<feature type="active site" evidence="6">
    <location>
        <position position="111"/>
    </location>
</feature>
<accession>A0A146JAQ8</accession>
<keyword evidence="7" id="KW-0472">Membrane</keyword>
<reference evidence="9" key="1">
    <citation type="journal article" date="2016" name="Microbes Environ.">
        <title>In Situ Gene Expression Responsible for Sulfide Oxidation and CO2 Fixation of an Uncultured Large Sausage-Shaped Aquificae Bacterium in a Sulfidic Hot Spring.</title>
        <authorList>
            <person name="Tamazawa S."/>
            <person name="Yamamoto K."/>
            <person name="Takasaki K."/>
            <person name="Mitani Y."/>
            <person name="Hanada S."/>
            <person name="Kamagata Y."/>
            <person name="Tamaki H."/>
        </authorList>
    </citation>
    <scope>NUCLEOTIDE SEQUENCE</scope>
</reference>
<evidence type="ECO:0000256" key="1">
    <source>
        <dbReference type="ARBA" id="ARBA00000677"/>
    </source>
</evidence>
<sequence>MERVENKQDKEKKNTTNIKHIIETVVFIFIVVSLVRVFLVQAFNIPSGSMKPSLLVGDFILVNKLVYGNWDIGIPFTNITFFHHNNRLAKIDRGDVIVFKYPEDPSIDFIKRVVGLPGDIVEVKNDIVYINGKPLKRVEDGYYEEENEKVKKYKETTIRSDGKEYSYTVMEIEDGIGPDFGPVQVPPNSYFVMGDNRDNSKDSRFWGFVPDDYVVGQAFVIYFSINLKKPSIRFERLGKVIY</sequence>
<evidence type="ECO:0000259" key="8">
    <source>
        <dbReference type="Pfam" id="PF10502"/>
    </source>
</evidence>
<dbReference type="GO" id="GO:0009003">
    <property type="term" value="F:signal peptidase activity"/>
    <property type="evidence" value="ECO:0007669"/>
    <property type="project" value="UniProtKB-EC"/>
</dbReference>
<protein>
    <recommendedName>
        <fullName evidence="4 7">Signal peptidase I</fullName>
        <ecNumber evidence="3 7">3.4.21.89</ecNumber>
    </recommendedName>
</protein>
<dbReference type="InterPro" id="IPR000223">
    <property type="entry name" value="Pept_S26A_signal_pept_1"/>
</dbReference>
<evidence type="ECO:0000256" key="7">
    <source>
        <dbReference type="RuleBase" id="RU362042"/>
    </source>
</evidence>
<dbReference type="PANTHER" id="PTHR43390:SF1">
    <property type="entry name" value="CHLOROPLAST PROCESSING PEPTIDASE"/>
    <property type="match status" value="1"/>
</dbReference>
<name>A0A146JAQ8_9AQUI</name>
<keyword evidence="7" id="KW-1133">Transmembrane helix</keyword>
<evidence type="ECO:0000313" key="9">
    <source>
        <dbReference type="EMBL" id="BAU79751.1"/>
    </source>
</evidence>
<keyword evidence="5 7" id="KW-0378">Hydrolase</keyword>
<dbReference type="Gene3D" id="2.10.109.10">
    <property type="entry name" value="Umud Fragment, subunit A"/>
    <property type="match status" value="1"/>
</dbReference>
<dbReference type="InterPro" id="IPR036286">
    <property type="entry name" value="LexA/Signal_pep-like_sf"/>
</dbReference>
<dbReference type="SUPFAM" id="SSF51306">
    <property type="entry name" value="LexA/Signal peptidase"/>
    <property type="match status" value="1"/>
</dbReference>
<dbReference type="InterPro" id="IPR019533">
    <property type="entry name" value="Peptidase_S26"/>
</dbReference>
<dbReference type="PROSITE" id="PS00760">
    <property type="entry name" value="SPASE_I_2"/>
    <property type="match status" value="1"/>
</dbReference>
<dbReference type="GO" id="GO:0016020">
    <property type="term" value="C:membrane"/>
    <property type="evidence" value="ECO:0007669"/>
    <property type="project" value="UniProtKB-SubCell"/>
</dbReference>
<dbReference type="Pfam" id="PF10502">
    <property type="entry name" value="Peptidase_S26"/>
    <property type="match status" value="1"/>
</dbReference>
<evidence type="ECO:0000256" key="6">
    <source>
        <dbReference type="PIRSR" id="PIRSR600223-1"/>
    </source>
</evidence>
<evidence type="ECO:0000256" key="3">
    <source>
        <dbReference type="ARBA" id="ARBA00013208"/>
    </source>
</evidence>
<evidence type="ECO:0000256" key="2">
    <source>
        <dbReference type="ARBA" id="ARBA00009370"/>
    </source>
</evidence>
<dbReference type="AlphaFoldDB" id="A0A146JAQ8"/>
<comment type="catalytic activity">
    <reaction evidence="1 7">
        <text>Cleavage of hydrophobic, N-terminal signal or leader sequences from secreted and periplasmic proteins.</text>
        <dbReference type="EC" id="3.4.21.89"/>
    </reaction>
</comment>
<proteinExistence type="inferred from homology"/>
<dbReference type="InterPro" id="IPR019758">
    <property type="entry name" value="Pept_S26A_signal_pept_1_CS"/>
</dbReference>
<dbReference type="EC" id="3.4.21.89" evidence="3 7"/>